<sequence>MKKLIYYVPGLFNPLENLPDAKIFLSIFKIFTDNISFVDRSNIIVPPIYTETPAHIKLPDPNPSFNLSFDECAIARAQEIYNKHLEFGVPIKLAWSGGTDSTAALMAFIELLGVQKAKESMEIIMTSNGIVENPYIWEKIVRKENFKLTHTMNFTEKWDGSEIMVNGEAGDQVHGTDIYRALRRMYGKESMTMLWTRERILKHIEWKATGLNEHEREILADIFIGHVKSAPIEITTLADFWWWLNFTCKWSAVSYRMVAKSPHPVDANYIDNYFFPFYASEKFQLWCMYKRDEKHKGDWETYKWKAKEFVCKTSGCDELYLKHRQGSLFTILTHTNKFEAIDNEFEFYKSINPEDWYNPNNSFKV</sequence>
<name>A0A6J5TBC6_9CAUD</name>
<evidence type="ECO:0000313" key="1">
    <source>
        <dbReference type="EMBL" id="CAB4241574.1"/>
    </source>
</evidence>
<reference evidence="1" key="1">
    <citation type="submission" date="2020-05" db="EMBL/GenBank/DDBJ databases">
        <authorList>
            <person name="Chiriac C."/>
            <person name="Salcher M."/>
            <person name="Ghai R."/>
            <person name="Kavagutti S V."/>
        </authorList>
    </citation>
    <scope>NUCLEOTIDE SEQUENCE</scope>
</reference>
<accession>A0A6J5TBC6</accession>
<organism evidence="1">
    <name type="scientific">uncultured Caudovirales phage</name>
    <dbReference type="NCBI Taxonomy" id="2100421"/>
    <lineage>
        <taxon>Viruses</taxon>
        <taxon>Duplodnaviria</taxon>
        <taxon>Heunggongvirae</taxon>
        <taxon>Uroviricota</taxon>
        <taxon>Caudoviricetes</taxon>
        <taxon>Peduoviridae</taxon>
        <taxon>Maltschvirus</taxon>
        <taxon>Maltschvirus maltsch</taxon>
    </lineage>
</organism>
<protein>
    <submittedName>
        <fullName evidence="1">Uncharacterized protein</fullName>
    </submittedName>
</protein>
<gene>
    <name evidence="1" type="ORF">UFOVP71_112</name>
</gene>
<dbReference type="EMBL" id="LR797824">
    <property type="protein sequence ID" value="CAB4241574.1"/>
    <property type="molecule type" value="Genomic_DNA"/>
</dbReference>
<proteinExistence type="predicted"/>